<dbReference type="EMBL" id="SWJZ01000100">
    <property type="protein sequence ID" value="TKD14566.1"/>
    <property type="molecule type" value="Genomic_DNA"/>
</dbReference>
<accession>A0A4U1JLV1</accession>
<evidence type="ECO:0000313" key="11">
    <source>
        <dbReference type="Proteomes" id="UP000310597"/>
    </source>
</evidence>
<feature type="transmembrane region" description="Helical" evidence="7">
    <location>
        <begin position="245"/>
        <end position="263"/>
    </location>
</feature>
<dbReference type="PROSITE" id="PS50928">
    <property type="entry name" value="ABC_TM1"/>
    <property type="match status" value="1"/>
</dbReference>
<sequence length="277" mass="29680">MMRGCARSSGRCTPGRGRPGMTAELAAPRRRDLRPLLSFALVLILWDLAHRFALVDPRFLPAPLDILTRFVSELRDGTILADLAATLRRNLIGLAIGAAAGVSLGAVLGASPLVGRIIGPTVVAQRQTALFAWVPLIAMWFGGGDGGKIAFIAIAAFQPTVINTWRGIALVPEGYRELAASLRFSRLQYLRHVALPAAAPQIFTGLQAALIYAWLATVGSELFMNITPGLGGRLSEGSQLFKMDLLFLAIAIFGAVGLLYTRLAEALEAKLRKGNRP</sequence>
<comment type="subcellular location">
    <subcellularLocation>
        <location evidence="1 7">Cell membrane</location>
        <topology evidence="1 7">Multi-pass membrane protein</topology>
    </subcellularLocation>
</comment>
<dbReference type="InterPro" id="IPR000515">
    <property type="entry name" value="MetI-like"/>
</dbReference>
<evidence type="ECO:0000256" key="8">
    <source>
        <dbReference type="SAM" id="MobiDB-lite"/>
    </source>
</evidence>
<keyword evidence="3" id="KW-1003">Cell membrane</keyword>
<evidence type="ECO:0000256" key="1">
    <source>
        <dbReference type="ARBA" id="ARBA00004651"/>
    </source>
</evidence>
<protein>
    <submittedName>
        <fullName evidence="10">ABC transporter permease</fullName>
    </submittedName>
</protein>
<proteinExistence type="inferred from homology"/>
<name>A0A4U1JLV1_RHOCA</name>
<evidence type="ECO:0000256" key="5">
    <source>
        <dbReference type="ARBA" id="ARBA00022989"/>
    </source>
</evidence>
<dbReference type="PANTHER" id="PTHR30151:SF0">
    <property type="entry name" value="ABC TRANSPORTER PERMEASE PROTEIN MJ0413-RELATED"/>
    <property type="match status" value="1"/>
</dbReference>
<evidence type="ECO:0000259" key="9">
    <source>
        <dbReference type="PROSITE" id="PS50928"/>
    </source>
</evidence>
<keyword evidence="6 7" id="KW-0472">Membrane</keyword>
<organism evidence="10 11">
    <name type="scientific">Rhodobacter capsulatus</name>
    <name type="common">Rhodopseudomonas capsulata</name>
    <dbReference type="NCBI Taxonomy" id="1061"/>
    <lineage>
        <taxon>Bacteria</taxon>
        <taxon>Pseudomonadati</taxon>
        <taxon>Pseudomonadota</taxon>
        <taxon>Alphaproteobacteria</taxon>
        <taxon>Rhodobacterales</taxon>
        <taxon>Rhodobacter group</taxon>
        <taxon>Rhodobacter</taxon>
    </lineage>
</organism>
<dbReference type="Pfam" id="PF00528">
    <property type="entry name" value="BPD_transp_1"/>
    <property type="match status" value="1"/>
</dbReference>
<evidence type="ECO:0000256" key="6">
    <source>
        <dbReference type="ARBA" id="ARBA00023136"/>
    </source>
</evidence>
<comment type="similarity">
    <text evidence="7">Belongs to the binding-protein-dependent transport system permease family.</text>
</comment>
<dbReference type="SUPFAM" id="SSF161098">
    <property type="entry name" value="MetI-like"/>
    <property type="match status" value="1"/>
</dbReference>
<dbReference type="PANTHER" id="PTHR30151">
    <property type="entry name" value="ALKANE SULFONATE ABC TRANSPORTER-RELATED, MEMBRANE SUBUNIT"/>
    <property type="match status" value="1"/>
</dbReference>
<feature type="domain" description="ABC transmembrane type-1" evidence="9">
    <location>
        <begin position="83"/>
        <end position="264"/>
    </location>
</feature>
<feature type="region of interest" description="Disordered" evidence="8">
    <location>
        <begin position="1"/>
        <end position="23"/>
    </location>
</feature>
<dbReference type="AlphaFoldDB" id="A0A4U1JLV1"/>
<feature type="transmembrane region" description="Helical" evidence="7">
    <location>
        <begin position="91"/>
        <end position="115"/>
    </location>
</feature>
<keyword evidence="2 7" id="KW-0813">Transport</keyword>
<dbReference type="CDD" id="cd06261">
    <property type="entry name" value="TM_PBP2"/>
    <property type="match status" value="1"/>
</dbReference>
<evidence type="ECO:0000256" key="7">
    <source>
        <dbReference type="RuleBase" id="RU363032"/>
    </source>
</evidence>
<evidence type="ECO:0000313" key="10">
    <source>
        <dbReference type="EMBL" id="TKD14566.1"/>
    </source>
</evidence>
<dbReference type="Gene3D" id="1.10.3720.10">
    <property type="entry name" value="MetI-like"/>
    <property type="match status" value="1"/>
</dbReference>
<reference evidence="10 11" key="1">
    <citation type="submission" date="2019-04" db="EMBL/GenBank/DDBJ databases">
        <title>Draft Whole-Genome sequence of the purple photosynthetic bacterium Rhodobacter capsulatus SP108 with an indigenous class A beta-lactamase.</title>
        <authorList>
            <person name="Robertson S."/>
            <person name="Meyer T.E."/>
            <person name="Kyndt J.A."/>
        </authorList>
    </citation>
    <scope>NUCLEOTIDE SEQUENCE [LARGE SCALE GENOMIC DNA]</scope>
    <source>
        <strain evidence="10 11">SP108</strain>
    </source>
</reference>
<dbReference type="GO" id="GO:0055085">
    <property type="term" value="P:transmembrane transport"/>
    <property type="evidence" value="ECO:0007669"/>
    <property type="project" value="InterPro"/>
</dbReference>
<dbReference type="GO" id="GO:0005886">
    <property type="term" value="C:plasma membrane"/>
    <property type="evidence" value="ECO:0007669"/>
    <property type="project" value="UniProtKB-SubCell"/>
</dbReference>
<comment type="caution">
    <text evidence="10">The sequence shown here is derived from an EMBL/GenBank/DDBJ whole genome shotgun (WGS) entry which is preliminary data.</text>
</comment>
<keyword evidence="5 7" id="KW-1133">Transmembrane helix</keyword>
<feature type="transmembrane region" description="Helical" evidence="7">
    <location>
        <begin position="193"/>
        <end position="215"/>
    </location>
</feature>
<dbReference type="InterPro" id="IPR035906">
    <property type="entry name" value="MetI-like_sf"/>
</dbReference>
<evidence type="ECO:0000256" key="3">
    <source>
        <dbReference type="ARBA" id="ARBA00022475"/>
    </source>
</evidence>
<evidence type="ECO:0000256" key="2">
    <source>
        <dbReference type="ARBA" id="ARBA00022448"/>
    </source>
</evidence>
<evidence type="ECO:0000256" key="4">
    <source>
        <dbReference type="ARBA" id="ARBA00022692"/>
    </source>
</evidence>
<feature type="transmembrane region" description="Helical" evidence="7">
    <location>
        <begin position="127"/>
        <end position="143"/>
    </location>
</feature>
<dbReference type="Proteomes" id="UP000310597">
    <property type="component" value="Unassembled WGS sequence"/>
</dbReference>
<keyword evidence="4 7" id="KW-0812">Transmembrane</keyword>
<gene>
    <name evidence="10" type="ORF">FBT96_17980</name>
</gene>